<feature type="transmembrane region" description="Helical" evidence="11">
    <location>
        <begin position="1519"/>
        <end position="1547"/>
    </location>
</feature>
<dbReference type="CDD" id="cd06174">
    <property type="entry name" value="MFS"/>
    <property type="match status" value="1"/>
</dbReference>
<dbReference type="SUPFAM" id="SSF54495">
    <property type="entry name" value="UBC-like"/>
    <property type="match status" value="1"/>
</dbReference>
<evidence type="ECO:0000256" key="11">
    <source>
        <dbReference type="SAM" id="Phobius"/>
    </source>
</evidence>
<protein>
    <submittedName>
        <fullName evidence="13">Endosomal P24A protein</fullName>
    </submittedName>
</protein>
<feature type="active site" description="Glycyl thioester intermediate" evidence="9">
    <location>
        <position position="91"/>
    </location>
</feature>
<keyword evidence="8 11" id="KW-0472">Membrane</keyword>
<dbReference type="OrthoDB" id="1666796at2759"/>
<evidence type="ECO:0000256" key="9">
    <source>
        <dbReference type="PROSITE-ProRule" id="PRU10133"/>
    </source>
</evidence>
<dbReference type="HOGENOM" id="CLU_243217_0_0_1"/>
<dbReference type="GO" id="GO:0000329">
    <property type="term" value="C:fungal-type vacuole membrane"/>
    <property type="evidence" value="ECO:0007669"/>
    <property type="project" value="TreeGrafter"/>
</dbReference>
<dbReference type="STRING" id="544711.F0UW98"/>
<organism evidence="14">
    <name type="scientific">Ajellomyces capsulatus (strain H88)</name>
    <name type="common">Darling's disease fungus</name>
    <name type="synonym">Histoplasma capsulatum</name>
    <dbReference type="NCBI Taxonomy" id="544711"/>
    <lineage>
        <taxon>Eukaryota</taxon>
        <taxon>Fungi</taxon>
        <taxon>Dikarya</taxon>
        <taxon>Ascomycota</taxon>
        <taxon>Pezizomycotina</taxon>
        <taxon>Eurotiomycetes</taxon>
        <taxon>Eurotiomycetidae</taxon>
        <taxon>Onygenales</taxon>
        <taxon>Ajellomycetaceae</taxon>
        <taxon>Histoplasma</taxon>
    </lineage>
</organism>
<dbReference type="Pfam" id="PF02990">
    <property type="entry name" value="EMP70"/>
    <property type="match status" value="1"/>
</dbReference>
<dbReference type="Gene3D" id="3.10.110.10">
    <property type="entry name" value="Ubiquitin Conjugating Enzyme"/>
    <property type="match status" value="1"/>
</dbReference>
<evidence type="ECO:0000256" key="4">
    <source>
        <dbReference type="ARBA" id="ARBA00022692"/>
    </source>
</evidence>
<dbReference type="GO" id="GO:0005768">
    <property type="term" value="C:endosome"/>
    <property type="evidence" value="ECO:0007669"/>
    <property type="project" value="TreeGrafter"/>
</dbReference>
<dbReference type="SMART" id="SM00212">
    <property type="entry name" value="UBCc"/>
    <property type="match status" value="1"/>
</dbReference>
<dbReference type="VEuPathDB" id="FungiDB:I7I53_05296"/>
<evidence type="ECO:0000256" key="6">
    <source>
        <dbReference type="ARBA" id="ARBA00022786"/>
    </source>
</evidence>
<accession>F0UW98</accession>
<feature type="transmembrane region" description="Helical" evidence="11">
    <location>
        <begin position="1399"/>
        <end position="1424"/>
    </location>
</feature>
<feature type="transmembrane region" description="Helical" evidence="11">
    <location>
        <begin position="1363"/>
        <end position="1387"/>
    </location>
</feature>
<dbReference type="GO" id="GO:0007034">
    <property type="term" value="P:vacuolar transport"/>
    <property type="evidence" value="ECO:0007669"/>
    <property type="project" value="TreeGrafter"/>
</dbReference>
<dbReference type="SMART" id="SM00753">
    <property type="entry name" value="PAM"/>
    <property type="match status" value="1"/>
</dbReference>
<dbReference type="GO" id="GO:0072657">
    <property type="term" value="P:protein localization to membrane"/>
    <property type="evidence" value="ECO:0007669"/>
    <property type="project" value="TreeGrafter"/>
</dbReference>
<feature type="transmembrane region" description="Helical" evidence="11">
    <location>
        <begin position="1254"/>
        <end position="1279"/>
    </location>
</feature>
<dbReference type="VEuPathDB" id="FungiDB:I7I53_08721"/>
<keyword evidence="7 11" id="KW-1133">Transmembrane helix</keyword>
<evidence type="ECO:0000256" key="2">
    <source>
        <dbReference type="ARBA" id="ARBA00005227"/>
    </source>
</evidence>
<evidence type="ECO:0000259" key="12">
    <source>
        <dbReference type="PROSITE" id="PS50127"/>
    </source>
</evidence>
<gene>
    <name evidence="13" type="ORF">HCEG_09390</name>
</gene>
<evidence type="ECO:0000256" key="1">
    <source>
        <dbReference type="ARBA" id="ARBA00004141"/>
    </source>
</evidence>
<dbReference type="PANTHER" id="PTHR10766">
    <property type="entry name" value="TRANSMEMBRANE 9 SUPERFAMILY PROTEIN"/>
    <property type="match status" value="1"/>
</dbReference>
<evidence type="ECO:0000256" key="5">
    <source>
        <dbReference type="ARBA" id="ARBA00022729"/>
    </source>
</evidence>
<reference evidence="14" key="1">
    <citation type="submission" date="2008-07" db="EMBL/GenBank/DDBJ databases">
        <title>Annotation of Ajellomyces capsulatus strain H88.</title>
        <authorList>
            <person name="Champion M."/>
            <person name="Cuomo C."/>
            <person name="Ma L.-J."/>
            <person name="Henn M.R."/>
            <person name="Sil A."/>
            <person name="Goldman B."/>
            <person name="Young S.K."/>
            <person name="Kodira C.D."/>
            <person name="Zeng Q."/>
            <person name="Koehrsen M."/>
            <person name="Alvarado L."/>
            <person name="Berlin A."/>
            <person name="Borenstein D."/>
            <person name="Chen Z."/>
            <person name="Engels R."/>
            <person name="Freedman E."/>
            <person name="Gellesch M."/>
            <person name="Goldberg J."/>
            <person name="Griggs A."/>
            <person name="Gujja S."/>
            <person name="Heiman D."/>
            <person name="Hepburn T."/>
            <person name="Howarth C."/>
            <person name="Jen D."/>
            <person name="Larson L."/>
            <person name="Lewis B."/>
            <person name="Mehta T."/>
            <person name="Park D."/>
            <person name="Pearson M."/>
            <person name="Roberts A."/>
            <person name="Saif S."/>
            <person name="Shea T."/>
            <person name="Shenoy N."/>
            <person name="Sisk P."/>
            <person name="Stolte C."/>
            <person name="Sykes S."/>
            <person name="Walk T."/>
            <person name="White J."/>
            <person name="Yandava C."/>
            <person name="Klein B."/>
            <person name="McEwen J.G."/>
            <person name="Puccia R."/>
            <person name="Goldman G.H."/>
            <person name="Felipe M.S."/>
            <person name="Nino-Vega G."/>
            <person name="San-Blas G."/>
            <person name="Taylor J."/>
            <person name="Mendoza L."/>
            <person name="Galagan J."/>
            <person name="Nusbaum C."/>
            <person name="Birren B."/>
        </authorList>
    </citation>
    <scope>NUCLEOTIDE SEQUENCE [LARGE SCALE GENOMIC DNA]</scope>
    <source>
        <strain evidence="14">H88</strain>
    </source>
</reference>
<dbReference type="Proteomes" id="UP000008142">
    <property type="component" value="Unassembled WGS sequence"/>
</dbReference>
<dbReference type="InterPro" id="IPR004240">
    <property type="entry name" value="EMP70"/>
</dbReference>
<dbReference type="InterPro" id="IPR000608">
    <property type="entry name" value="UBC"/>
</dbReference>
<dbReference type="FunFam" id="3.10.110.10:FF:000048">
    <property type="entry name" value="Ubiquitin-conjugating enzyme E2 15"/>
    <property type="match status" value="1"/>
</dbReference>
<feature type="region of interest" description="Disordered" evidence="10">
    <location>
        <begin position="793"/>
        <end position="812"/>
    </location>
</feature>
<dbReference type="PANTHER" id="PTHR10766:SF111">
    <property type="entry name" value="TRANSMEMBRANE 9 SUPERFAMILY MEMBER 2"/>
    <property type="match status" value="1"/>
</dbReference>
<dbReference type="PROSITE" id="PS00183">
    <property type="entry name" value="UBC_1"/>
    <property type="match status" value="1"/>
</dbReference>
<dbReference type="EMBL" id="DS990646">
    <property type="protein sequence ID" value="EGC42608.1"/>
    <property type="molecule type" value="Genomic_DNA"/>
</dbReference>
<dbReference type="VEuPathDB" id="FungiDB:I7I53_08722"/>
<keyword evidence="5" id="KW-0732">Signal</keyword>
<dbReference type="GO" id="GO:0016740">
    <property type="term" value="F:transferase activity"/>
    <property type="evidence" value="ECO:0007669"/>
    <property type="project" value="UniProtKB-KW"/>
</dbReference>
<dbReference type="InterPro" id="IPR016135">
    <property type="entry name" value="UBQ-conjugating_enzyme/RWD"/>
</dbReference>
<evidence type="ECO:0000256" key="10">
    <source>
        <dbReference type="SAM" id="MobiDB-lite"/>
    </source>
</evidence>
<evidence type="ECO:0000313" key="14">
    <source>
        <dbReference type="Proteomes" id="UP000008142"/>
    </source>
</evidence>
<keyword evidence="6" id="KW-0833">Ubl conjugation pathway</keyword>
<evidence type="ECO:0000256" key="8">
    <source>
        <dbReference type="ARBA" id="ARBA00023136"/>
    </source>
</evidence>
<dbReference type="Pfam" id="PF00179">
    <property type="entry name" value="UQ_con"/>
    <property type="match status" value="1"/>
</dbReference>
<proteinExistence type="inferred from homology"/>
<sequence>MATSAAAGLLSRQLKQMQTDKDIPGISCGLANDNIFEWEVMLMISDECKFYGGGFFCARLSFPPEYPHMPPTMKFETPIFHPNIYATGEVCISILHPPEDDRYGYESAAERWSPVQTPETILLSVISMLSSPNDESPANVEAARLWREDPKEFKKRVYCHQVSQLVGRFNGGNCWLDIFSIVRQSAVAHVRLIHIRSELDSPAHGYDHGPLGLDRCDLLGPLWPGSLLFHSIQIPLPLRGTRLLCVLPSYPLTLFDHIHRWIEEITKRFNLSVLPHRTSRFTPTHTFRLCECVACLFKMWGASSGGTPVVDSFIANIMELIRDRNGAKLQDYLQIEPPLPPVYHDMVAELKSQYPQSANNDDQLLGKCESAVPPGSSWSAFPLFLRQYFTFVRDVNVDNLLDTYDLLKALLNQCVIALSDSQMGVVVLPTVLYLSKVLAKLAIGLDHRPELVSHLLKESTGTDEATEKVTLVEKSANVVREAFIKCLTDRSGAVGAQGKPEGKRVGIYLMANLCLKLLFKCGKLRNAEQMFASINAQSPPLSHFPASQRVTYLYYLGRYLFSNNLFFPAQTALQAAYNQCHRQALQQRRLILTYLIPCNIILGRFPSRTLLERPESKGFDDVFLPICQIIASGDLGAFRSYLDVDSPHADFFARKGILLQLRNRCEILVWRSLARKVFIFSGFHGDQKAQAQRGPPPFLYLSKLEGAIMWIESRWSKQATQSPSAMRQPGQILQTSPPSQARRLFSFAADRDFAKPDMIVNDATANSSSDYDDYFQPDGYFDRDGEWVLVTGENDLPDDVAPEGQDSDNLASDALSYLPSEGKVSDGEKGPESPSPLMRDLESVLASLLVQDLMRGYLTHKNPRFAIPGARVKGSLPTGFPNVWRTIYARESEDDQVPGWVKPASNPGFGNSTGRSLASPAGGMGGRVVNLSGARPVGALGTASSIWDSVKAFSKGDFDLPFSYFSEPKKVSISRASDNRLKMLCPKKLQLLSFALLSPHLSSAFYLPGVAPTSYDQGQPVPLQVNRLTPAISELDEQLHSVIPYDYYHPAFHFCQPKDGPKDVRESLGSIIFGDRIRTSPFELHMAKNETCKPLCSEVKFDIKSSKFVNRRIWQQYNINWLIDGLPAAQINIDDQTETEFYSPGFALGSVDDDGQAILNNHYNILIDYHTVSGLGKGIKYRVVGVLVVPESRKNNKIVNGQAECNQNGPPVVLNEDGDTTVTWTYGVFWRESSTVWATRWDKYLHVFDPNVHWYSLIYSAVFVVLLVALVSTILLRALKKDIARYNRLDMITLDDLNDTSATVEDGIQEDSGWKLVHGDVFRCPRHLLLLSVFLGNGAQLFVMTGITVIFALFGLLSPANRGFLGTVILILYTFLGFVGGYVAARAYKSFGGESWKKLIILTPVLTPGLVFSVFFFLNLFVWFKGSSGAVPFTTMLITVLIWFVISVPLSVAGSWIGLKQPAIEGPTRTNQIPRQIPPAVGSLRPLPSTLITGLLPFAAIFVELYFIMHSLWTSKIYYMFGFLFLCYGLMIITSAATTILLVYFLLCAEDYRWHWRAFMGAGMTGGYVFLNALIFWATRVSFGGLTGAVLYLGYSALIAFLVFILTGSIGLIASWIFVQRIYRSIKVD</sequence>
<dbReference type="PROSITE" id="PS50127">
    <property type="entry name" value="UBC_2"/>
    <property type="match status" value="1"/>
</dbReference>
<feature type="region of interest" description="Disordered" evidence="10">
    <location>
        <begin position="898"/>
        <end position="921"/>
    </location>
</feature>
<dbReference type="CDD" id="cd23795">
    <property type="entry name" value="UBCc_UBE2G1"/>
    <property type="match status" value="1"/>
</dbReference>
<feature type="transmembrane region" description="Helical" evidence="11">
    <location>
        <begin position="1559"/>
        <end position="1578"/>
    </location>
</feature>
<comment type="similarity">
    <text evidence="2">Belongs to the nonaspanin (TM9SF) (TC 9.A.2) family.</text>
</comment>
<evidence type="ECO:0000256" key="7">
    <source>
        <dbReference type="ARBA" id="ARBA00022989"/>
    </source>
</evidence>
<name>F0UW98_AJEC8</name>
<feature type="transmembrane region" description="Helical" evidence="11">
    <location>
        <begin position="1590"/>
        <end position="1619"/>
    </location>
</feature>
<feature type="transmembrane region" description="Helical" evidence="11">
    <location>
        <begin position="1328"/>
        <end position="1357"/>
    </location>
</feature>
<feature type="domain" description="UBC core" evidence="12">
    <location>
        <begin position="5"/>
        <end position="166"/>
    </location>
</feature>
<feature type="transmembrane region" description="Helical" evidence="11">
    <location>
        <begin position="1436"/>
        <end position="1459"/>
    </location>
</feature>
<evidence type="ECO:0000256" key="3">
    <source>
        <dbReference type="ARBA" id="ARBA00022679"/>
    </source>
</evidence>
<keyword evidence="3" id="KW-0808">Transferase</keyword>
<dbReference type="InterPro" id="IPR023313">
    <property type="entry name" value="UBQ-conjugating_AS"/>
</dbReference>
<evidence type="ECO:0000313" key="13">
    <source>
        <dbReference type="EMBL" id="EGC42608.1"/>
    </source>
</evidence>
<comment type="subcellular location">
    <subcellularLocation>
        <location evidence="1">Membrane</location>
        <topology evidence="1">Multi-pass membrane protein</topology>
    </subcellularLocation>
</comment>
<feature type="transmembrane region" description="Helical" evidence="11">
    <location>
        <begin position="1491"/>
        <end position="1513"/>
    </location>
</feature>
<keyword evidence="4 11" id="KW-0812">Transmembrane</keyword>